<accession>A0ABX2KFJ8</accession>
<reference evidence="1 2" key="1">
    <citation type="submission" date="2019-10" db="EMBL/GenBank/DDBJ databases">
        <title>Genome sequence of Azospirillum melinis.</title>
        <authorList>
            <person name="Ambrosini A."/>
            <person name="Sant'Anna F.H."/>
            <person name="Cassan F.D."/>
            <person name="Souza E.M."/>
            <person name="Passaglia L.M.P."/>
        </authorList>
    </citation>
    <scope>NUCLEOTIDE SEQUENCE [LARGE SCALE GENOMIC DNA]</scope>
    <source>
        <strain evidence="1 2">TMCY0552</strain>
    </source>
</reference>
<evidence type="ECO:0000313" key="1">
    <source>
        <dbReference type="EMBL" id="NUA99394.1"/>
    </source>
</evidence>
<dbReference type="Gene3D" id="3.40.1260.10">
    <property type="entry name" value="DsrEFH-like"/>
    <property type="match status" value="1"/>
</dbReference>
<dbReference type="InterPro" id="IPR027396">
    <property type="entry name" value="DsrEFH-like"/>
</dbReference>
<dbReference type="Proteomes" id="UP000605086">
    <property type="component" value="Unassembled WGS sequence"/>
</dbReference>
<sequence length="103" mass="10822">MTDMTSPLRLVIHAPTPAALERARNNARNLLKARPDAEVRIVVNAGAVAAALDSPDDETDRLLRVCGNTLAKTGRSAEGLTVVAAGVLDVAEAQADGWGYMRA</sequence>
<evidence type="ECO:0008006" key="3">
    <source>
        <dbReference type="Google" id="ProtNLM"/>
    </source>
</evidence>
<protein>
    <recommendedName>
        <fullName evidence="3">Intracellular sulfur oxidation protein, DsrE/DsrF family</fullName>
    </recommendedName>
</protein>
<dbReference type="EMBL" id="WHOS01000008">
    <property type="protein sequence ID" value="NUA99394.1"/>
    <property type="molecule type" value="Genomic_DNA"/>
</dbReference>
<name>A0ABX2KFJ8_9PROT</name>
<comment type="caution">
    <text evidence="1">The sequence shown here is derived from an EMBL/GenBank/DDBJ whole genome shotgun (WGS) entry which is preliminary data.</text>
</comment>
<evidence type="ECO:0000313" key="2">
    <source>
        <dbReference type="Proteomes" id="UP000605086"/>
    </source>
</evidence>
<dbReference type="SUPFAM" id="SSF75169">
    <property type="entry name" value="DsrEFH-like"/>
    <property type="match status" value="1"/>
</dbReference>
<proteinExistence type="predicted"/>
<gene>
    <name evidence="1" type="ORF">GBZ48_08830</name>
</gene>
<keyword evidence="2" id="KW-1185">Reference proteome</keyword>
<organism evidence="1 2">
    <name type="scientific">Azospirillum melinis</name>
    <dbReference type="NCBI Taxonomy" id="328839"/>
    <lineage>
        <taxon>Bacteria</taxon>
        <taxon>Pseudomonadati</taxon>
        <taxon>Pseudomonadota</taxon>
        <taxon>Alphaproteobacteria</taxon>
        <taxon>Rhodospirillales</taxon>
        <taxon>Azospirillaceae</taxon>
        <taxon>Azospirillum</taxon>
    </lineage>
</organism>